<keyword evidence="1" id="KW-0472">Membrane</keyword>
<reference evidence="2 3" key="1">
    <citation type="submission" date="2023-01" db="EMBL/GenBank/DDBJ databases">
        <authorList>
            <person name="Lee S.H."/>
            <person name="Jung H.S."/>
            <person name="Yun J.U."/>
        </authorList>
    </citation>
    <scope>NUCLEOTIDE SEQUENCE [LARGE SCALE GENOMIC DNA]</scope>
    <source>
        <strain evidence="2 3">CBA3108</strain>
    </source>
</reference>
<reference evidence="2 3" key="2">
    <citation type="submission" date="2023-06" db="EMBL/GenBank/DDBJ databases">
        <title>The Gram-positive Non-spore-bearing Anaerobic Bacilli of Human Feces.</title>
        <authorList>
            <person name="Eggerth A.H."/>
        </authorList>
    </citation>
    <scope>NUCLEOTIDE SEQUENCE [LARGE SCALE GENOMIC DNA]</scope>
    <source>
        <strain evidence="2 3">CBA3108</strain>
    </source>
</reference>
<gene>
    <name evidence="2" type="ORF">O6R08_00845</name>
</gene>
<name>A0ABY7QZL9_9ACTN</name>
<keyword evidence="1" id="KW-1133">Transmembrane helix</keyword>
<sequence>MSTELVYLAEPRYLAADMDDPPRQYNEKGVYGIARMERRMSRDPHHPRAFSLAYLMLPVWLPLAALMTSCGIPIILDNSDGFRDGLSGWVVILGALASTYIPLSQGLWLRPGVDHDKVWARFGPFYREIRFADITRLSTGIEHYNIWAGKTKINIGYDRFDYALFYIRLLEELHHRKIHLPEADITDPNWEKEAQTWRNFLSADVWLDHRDFYDTHPQHLAHLNALIGPPDHYDDEQPGQPA</sequence>
<evidence type="ECO:0008006" key="4">
    <source>
        <dbReference type="Google" id="ProtNLM"/>
    </source>
</evidence>
<evidence type="ECO:0000256" key="1">
    <source>
        <dbReference type="SAM" id="Phobius"/>
    </source>
</evidence>
<evidence type="ECO:0000313" key="3">
    <source>
        <dbReference type="Proteomes" id="UP001212097"/>
    </source>
</evidence>
<proteinExistence type="predicted"/>
<dbReference type="RefSeq" id="WP_271418328.1">
    <property type="nucleotide sequence ID" value="NZ_CP115668.1"/>
</dbReference>
<evidence type="ECO:0000313" key="2">
    <source>
        <dbReference type="EMBL" id="WCC80145.1"/>
    </source>
</evidence>
<dbReference type="Proteomes" id="UP001212097">
    <property type="component" value="Chromosome"/>
</dbReference>
<feature type="transmembrane region" description="Helical" evidence="1">
    <location>
        <begin position="88"/>
        <end position="109"/>
    </location>
</feature>
<accession>A0ABY7QZL9</accession>
<keyword evidence="3" id="KW-1185">Reference proteome</keyword>
<dbReference type="EMBL" id="CP115668">
    <property type="protein sequence ID" value="WCC80145.1"/>
    <property type="molecule type" value="Genomic_DNA"/>
</dbReference>
<feature type="transmembrane region" description="Helical" evidence="1">
    <location>
        <begin position="49"/>
        <end position="76"/>
    </location>
</feature>
<protein>
    <recommendedName>
        <fullName evidence="4">Transmembrane protein</fullName>
    </recommendedName>
</protein>
<organism evidence="2 3">
    <name type="scientific">Cutibacterium equinum</name>
    <dbReference type="NCBI Taxonomy" id="3016342"/>
    <lineage>
        <taxon>Bacteria</taxon>
        <taxon>Bacillati</taxon>
        <taxon>Actinomycetota</taxon>
        <taxon>Actinomycetes</taxon>
        <taxon>Propionibacteriales</taxon>
        <taxon>Propionibacteriaceae</taxon>
        <taxon>Cutibacterium</taxon>
    </lineage>
</organism>
<keyword evidence="1" id="KW-0812">Transmembrane</keyword>